<feature type="non-terminal residue" evidence="1">
    <location>
        <position position="1"/>
    </location>
</feature>
<dbReference type="EMBL" id="CP133617">
    <property type="protein sequence ID" value="WMV33581.1"/>
    <property type="molecule type" value="Genomic_DNA"/>
</dbReference>
<gene>
    <name evidence="1" type="ORF">MTR67_026966</name>
</gene>
<protein>
    <recommendedName>
        <fullName evidence="3">Reverse transcriptase</fullName>
    </recommendedName>
</protein>
<evidence type="ECO:0000313" key="1">
    <source>
        <dbReference type="EMBL" id="WMV33581.1"/>
    </source>
</evidence>
<reference evidence="1" key="1">
    <citation type="submission" date="2023-08" db="EMBL/GenBank/DDBJ databases">
        <title>A de novo genome assembly of Solanum verrucosum Schlechtendal, a Mexican diploid species geographically isolated from the other diploid A-genome species in potato relatives.</title>
        <authorList>
            <person name="Hosaka K."/>
        </authorList>
    </citation>
    <scope>NUCLEOTIDE SEQUENCE</scope>
    <source>
        <tissue evidence="1">Young leaves</tissue>
    </source>
</reference>
<evidence type="ECO:0008006" key="3">
    <source>
        <dbReference type="Google" id="ProtNLM"/>
    </source>
</evidence>
<dbReference type="InterPro" id="IPR043502">
    <property type="entry name" value="DNA/RNA_pol_sf"/>
</dbReference>
<keyword evidence="2" id="KW-1185">Reference proteome</keyword>
<name>A0AAF0R894_SOLVR</name>
<evidence type="ECO:0000313" key="2">
    <source>
        <dbReference type="Proteomes" id="UP001234989"/>
    </source>
</evidence>
<sequence>KGIVLGHKILGEGIQVDQAKVEFIAKVPLPITLKESTFNFDEACLKTFLCLKEKLVSTPIIVAPIRVFRSNSCVMLMVLRWELFLVNEKASYSTWFTILVKP</sequence>
<dbReference type="Proteomes" id="UP001234989">
    <property type="component" value="Chromosome 6"/>
</dbReference>
<organism evidence="1 2">
    <name type="scientific">Solanum verrucosum</name>
    <dbReference type="NCBI Taxonomy" id="315347"/>
    <lineage>
        <taxon>Eukaryota</taxon>
        <taxon>Viridiplantae</taxon>
        <taxon>Streptophyta</taxon>
        <taxon>Embryophyta</taxon>
        <taxon>Tracheophyta</taxon>
        <taxon>Spermatophyta</taxon>
        <taxon>Magnoliopsida</taxon>
        <taxon>eudicotyledons</taxon>
        <taxon>Gunneridae</taxon>
        <taxon>Pentapetalae</taxon>
        <taxon>asterids</taxon>
        <taxon>lamiids</taxon>
        <taxon>Solanales</taxon>
        <taxon>Solanaceae</taxon>
        <taxon>Solanoideae</taxon>
        <taxon>Solaneae</taxon>
        <taxon>Solanum</taxon>
    </lineage>
</organism>
<dbReference type="SUPFAM" id="SSF56672">
    <property type="entry name" value="DNA/RNA polymerases"/>
    <property type="match status" value="1"/>
</dbReference>
<dbReference type="AlphaFoldDB" id="A0AAF0R894"/>
<accession>A0AAF0R894</accession>
<proteinExistence type="predicted"/>